<dbReference type="InterPro" id="IPR035901">
    <property type="entry name" value="GIY-YIG_endonuc_sf"/>
</dbReference>
<dbReference type="SUPFAM" id="SSF82771">
    <property type="entry name" value="GIY-YIG endonuclease"/>
    <property type="match status" value="1"/>
</dbReference>
<evidence type="ECO:0000313" key="2">
    <source>
        <dbReference type="Proteomes" id="UP000237684"/>
    </source>
</evidence>
<proteinExistence type="predicted"/>
<dbReference type="InParanoid" id="A0A2S8SU08"/>
<evidence type="ECO:0000313" key="1">
    <source>
        <dbReference type="EMBL" id="PQV64275.1"/>
    </source>
</evidence>
<protein>
    <recommendedName>
        <fullName evidence="3">GIY-YIG domain-containing protein</fullName>
    </recommendedName>
</protein>
<comment type="caution">
    <text evidence="1">The sequence shown here is derived from an EMBL/GenBank/DDBJ whole genome shotgun (WGS) entry which is preliminary data.</text>
</comment>
<name>A0A2S8SU08_9BACT</name>
<dbReference type="EMBL" id="NIGF01000006">
    <property type="protein sequence ID" value="PQV64275.1"/>
    <property type="molecule type" value="Genomic_DNA"/>
</dbReference>
<sequence length="256" mass="29150">MSHFVYLYRDQNGKPRYVGYGESSERALSHMSQTHNLALEMLLENENLKLEIAGPFENEYAARAVETSLISALAPDANIALGERNHRFRPIGVPLQFSERYALSPLSREELLGKLEVYDSNIYLCVLIQNVDFYDEQGHIRRGYEPANPPTDEEILERVKRWWQLRRKLEEWNEDSTKSPSILLGIHGKPGAQFVIASLLTDRKNWNAASVSPENASRFEVPVLETPNLDAAELRGRRISLDAGLRFNQGGLILFP</sequence>
<gene>
    <name evidence="1" type="ORF">B1R32_106121</name>
</gene>
<reference evidence="1 2" key="1">
    <citation type="journal article" date="2018" name="Syst. Appl. Microbiol.">
        <title>Abditibacterium utsteinense sp. nov., the first cultivated member of candidate phylum FBP, isolated from ice-free Antarctic soil samples.</title>
        <authorList>
            <person name="Tahon G."/>
            <person name="Tytgat B."/>
            <person name="Lebbe L."/>
            <person name="Carlier A."/>
            <person name="Willems A."/>
        </authorList>
    </citation>
    <scope>NUCLEOTIDE SEQUENCE [LARGE SCALE GENOMIC DNA]</scope>
    <source>
        <strain evidence="1 2">LMG 29911</strain>
    </source>
</reference>
<dbReference type="Proteomes" id="UP000237684">
    <property type="component" value="Unassembled WGS sequence"/>
</dbReference>
<evidence type="ECO:0008006" key="3">
    <source>
        <dbReference type="Google" id="ProtNLM"/>
    </source>
</evidence>
<keyword evidence="2" id="KW-1185">Reference proteome</keyword>
<accession>A0A2S8SU08</accession>
<organism evidence="1 2">
    <name type="scientific">Abditibacterium utsteinense</name>
    <dbReference type="NCBI Taxonomy" id="1960156"/>
    <lineage>
        <taxon>Bacteria</taxon>
        <taxon>Pseudomonadati</taxon>
        <taxon>Abditibacteriota</taxon>
        <taxon>Abditibacteriia</taxon>
        <taxon>Abditibacteriales</taxon>
        <taxon>Abditibacteriaceae</taxon>
        <taxon>Abditibacterium</taxon>
    </lineage>
</organism>
<dbReference type="OrthoDB" id="5195879at2"/>
<dbReference type="AlphaFoldDB" id="A0A2S8SU08"/>
<dbReference type="RefSeq" id="WP_105483411.1">
    <property type="nucleotide sequence ID" value="NZ_NIGF01000006.1"/>
</dbReference>